<keyword evidence="4" id="KW-1003">Cell membrane</keyword>
<evidence type="ECO:0000313" key="12">
    <source>
        <dbReference type="EMBL" id="ACY17316.1"/>
    </source>
</evidence>
<dbReference type="OrthoDB" id="9805682at2"/>
<dbReference type="GO" id="GO:0005886">
    <property type="term" value="C:plasma membrane"/>
    <property type="evidence" value="ECO:0007669"/>
    <property type="project" value="UniProtKB-SubCell"/>
</dbReference>
<dbReference type="PRINTS" id="PR00812">
    <property type="entry name" value="BCTERIALGSPF"/>
</dbReference>
<proteinExistence type="inferred from homology"/>
<feature type="transmembrane region" description="Helical" evidence="10">
    <location>
        <begin position="373"/>
        <end position="393"/>
    </location>
</feature>
<evidence type="ECO:0000256" key="7">
    <source>
        <dbReference type="ARBA" id="ARBA00022989"/>
    </source>
</evidence>
<dbReference type="eggNOG" id="COG1459">
    <property type="taxonomic scope" value="Bacteria"/>
</dbReference>
<dbReference type="STRING" id="502025.Hoch_4826"/>
<evidence type="ECO:0000256" key="10">
    <source>
        <dbReference type="SAM" id="Phobius"/>
    </source>
</evidence>
<sequence length="403" mass="43217">MPKFAWQGTDRNGAQKKGVMEAINEDAVANRLRAENITVNKVRAAGIGDFELKIGTGVSSRDLLIFTRQLATMIDAGLPLVQCLDILAGQAENKAFAKVLFSVKSGLESGASFSESLRKHPKVFDQLYINLVAAGEVGGILDTILLRLTAYIEKAVKLKRQVKGALTYPIGILVIALGVVAVMLGKVIPSFQEMYSSFEGAALPEPTQVVIGISESFRDLWFVWLGGVLAIAATVSWMNSSDRGRVLRDHMLLKIPLIGSMMRKIVVARFTRTLGTLLTSGVAILDALDICSRTAGNRVVQAAIEKVRQAVSEGKDLAAPLGASKVFPSMVVEMISVGEQTGTMDQMLQKIADFYEEEVDVAVAAMTKAIEPLLMGFLGVVVGGLLIAMYLPVFELAGSVNAG</sequence>
<comment type="similarity">
    <text evidence="2 9">Belongs to the GSP F family.</text>
</comment>
<evidence type="ECO:0000256" key="5">
    <source>
        <dbReference type="ARBA" id="ARBA00022519"/>
    </source>
</evidence>
<keyword evidence="8 10" id="KW-0472">Membrane</keyword>
<feature type="transmembrane region" description="Helical" evidence="10">
    <location>
        <begin position="221"/>
        <end position="238"/>
    </location>
</feature>
<evidence type="ECO:0000256" key="8">
    <source>
        <dbReference type="ARBA" id="ARBA00023136"/>
    </source>
</evidence>
<dbReference type="InterPro" id="IPR001992">
    <property type="entry name" value="T2SS_GspF/T4SS_PilC_CS"/>
</dbReference>
<evidence type="ECO:0000256" key="1">
    <source>
        <dbReference type="ARBA" id="ARBA00004429"/>
    </source>
</evidence>
<gene>
    <name evidence="12" type="ordered locus">Hoch_4826</name>
</gene>
<dbReference type="Proteomes" id="UP000001880">
    <property type="component" value="Chromosome"/>
</dbReference>
<organism evidence="12 13">
    <name type="scientific">Haliangium ochraceum (strain DSM 14365 / JCM 11303 / SMP-2)</name>
    <dbReference type="NCBI Taxonomy" id="502025"/>
    <lineage>
        <taxon>Bacteria</taxon>
        <taxon>Pseudomonadati</taxon>
        <taxon>Myxococcota</taxon>
        <taxon>Polyangia</taxon>
        <taxon>Haliangiales</taxon>
        <taxon>Kofleriaceae</taxon>
        <taxon>Haliangium</taxon>
    </lineage>
</organism>
<dbReference type="PANTHER" id="PTHR30012">
    <property type="entry name" value="GENERAL SECRETION PATHWAY PROTEIN"/>
    <property type="match status" value="1"/>
</dbReference>
<dbReference type="Pfam" id="PF00482">
    <property type="entry name" value="T2SSF"/>
    <property type="match status" value="2"/>
</dbReference>
<dbReference type="InterPro" id="IPR042094">
    <property type="entry name" value="T2SS_GspF_sf"/>
</dbReference>
<dbReference type="RefSeq" id="WP_012829914.1">
    <property type="nucleotide sequence ID" value="NC_013440.1"/>
</dbReference>
<dbReference type="Gene3D" id="1.20.81.30">
    <property type="entry name" value="Type II secretion system (T2SS), domain F"/>
    <property type="match status" value="2"/>
</dbReference>
<evidence type="ECO:0000256" key="3">
    <source>
        <dbReference type="ARBA" id="ARBA00022448"/>
    </source>
</evidence>
<evidence type="ECO:0000256" key="9">
    <source>
        <dbReference type="RuleBase" id="RU003923"/>
    </source>
</evidence>
<feature type="domain" description="Type II secretion system protein GspF" evidence="11">
    <location>
        <begin position="66"/>
        <end position="189"/>
    </location>
</feature>
<protein>
    <submittedName>
        <fullName evidence="12">Type II secretion system F domain protein</fullName>
    </submittedName>
</protein>
<evidence type="ECO:0000259" key="11">
    <source>
        <dbReference type="Pfam" id="PF00482"/>
    </source>
</evidence>
<dbReference type="GO" id="GO:0015628">
    <property type="term" value="P:protein secretion by the type II secretion system"/>
    <property type="evidence" value="ECO:0007669"/>
    <property type="project" value="TreeGrafter"/>
</dbReference>
<name>D0LSU4_HALO1</name>
<dbReference type="AlphaFoldDB" id="D0LSU4"/>
<dbReference type="EMBL" id="CP001804">
    <property type="protein sequence ID" value="ACY17316.1"/>
    <property type="molecule type" value="Genomic_DNA"/>
</dbReference>
<keyword evidence="5" id="KW-0997">Cell inner membrane</keyword>
<evidence type="ECO:0000256" key="2">
    <source>
        <dbReference type="ARBA" id="ARBA00005745"/>
    </source>
</evidence>
<dbReference type="InterPro" id="IPR003004">
    <property type="entry name" value="GspF/PilC"/>
</dbReference>
<evidence type="ECO:0000256" key="4">
    <source>
        <dbReference type="ARBA" id="ARBA00022475"/>
    </source>
</evidence>
<feature type="domain" description="Type II secretion system protein GspF" evidence="11">
    <location>
        <begin position="270"/>
        <end position="392"/>
    </location>
</feature>
<dbReference type="InterPro" id="IPR018076">
    <property type="entry name" value="T2SS_GspF_dom"/>
</dbReference>
<dbReference type="HOGENOM" id="CLU_035032_2_1_7"/>
<comment type="subcellular location">
    <subcellularLocation>
        <location evidence="1">Cell inner membrane</location>
        <topology evidence="1">Multi-pass membrane protein</topology>
    </subcellularLocation>
    <subcellularLocation>
        <location evidence="9">Cell membrane</location>
        <topology evidence="9">Multi-pass membrane protein</topology>
    </subcellularLocation>
</comment>
<keyword evidence="3 9" id="KW-0813">Transport</keyword>
<dbReference type="PANTHER" id="PTHR30012:SF7">
    <property type="entry name" value="PROTEIN TRANSPORT PROTEIN HOFC HOMOLOG"/>
    <property type="match status" value="1"/>
</dbReference>
<dbReference type="PROSITE" id="PS00874">
    <property type="entry name" value="T2SP_F"/>
    <property type="match status" value="1"/>
</dbReference>
<keyword evidence="6 9" id="KW-0812">Transmembrane</keyword>
<evidence type="ECO:0000256" key="6">
    <source>
        <dbReference type="ARBA" id="ARBA00022692"/>
    </source>
</evidence>
<evidence type="ECO:0000313" key="13">
    <source>
        <dbReference type="Proteomes" id="UP000001880"/>
    </source>
</evidence>
<dbReference type="FunFam" id="1.20.81.30:FF:000001">
    <property type="entry name" value="Type II secretion system protein F"/>
    <property type="match status" value="2"/>
</dbReference>
<keyword evidence="13" id="KW-1185">Reference proteome</keyword>
<feature type="transmembrane region" description="Helical" evidence="10">
    <location>
        <begin position="166"/>
        <end position="188"/>
    </location>
</feature>
<dbReference type="KEGG" id="hoh:Hoch_4826"/>
<accession>D0LSU4</accession>
<keyword evidence="7 10" id="KW-1133">Transmembrane helix</keyword>
<reference evidence="12 13" key="1">
    <citation type="journal article" date="2010" name="Stand. Genomic Sci.">
        <title>Complete genome sequence of Haliangium ochraceum type strain (SMP-2).</title>
        <authorList>
            <consortium name="US DOE Joint Genome Institute (JGI-PGF)"/>
            <person name="Ivanova N."/>
            <person name="Daum C."/>
            <person name="Lang E."/>
            <person name="Abt B."/>
            <person name="Kopitz M."/>
            <person name="Saunders E."/>
            <person name="Lapidus A."/>
            <person name="Lucas S."/>
            <person name="Glavina Del Rio T."/>
            <person name="Nolan M."/>
            <person name="Tice H."/>
            <person name="Copeland A."/>
            <person name="Cheng J.F."/>
            <person name="Chen F."/>
            <person name="Bruce D."/>
            <person name="Goodwin L."/>
            <person name="Pitluck S."/>
            <person name="Mavromatis K."/>
            <person name="Pati A."/>
            <person name="Mikhailova N."/>
            <person name="Chen A."/>
            <person name="Palaniappan K."/>
            <person name="Land M."/>
            <person name="Hauser L."/>
            <person name="Chang Y.J."/>
            <person name="Jeffries C.D."/>
            <person name="Detter J.C."/>
            <person name="Brettin T."/>
            <person name="Rohde M."/>
            <person name="Goker M."/>
            <person name="Bristow J."/>
            <person name="Markowitz V."/>
            <person name="Eisen J.A."/>
            <person name="Hugenholtz P."/>
            <person name="Kyrpides N.C."/>
            <person name="Klenk H.P."/>
        </authorList>
    </citation>
    <scope>NUCLEOTIDE SEQUENCE [LARGE SCALE GENOMIC DNA]</scope>
    <source>
        <strain evidence="13">DSM 14365 / CIP 107738 / JCM 11303 / AJ 13395 / SMP-2</strain>
    </source>
</reference>